<feature type="compositionally biased region" description="Acidic residues" evidence="1">
    <location>
        <begin position="59"/>
        <end position="70"/>
    </location>
</feature>
<proteinExistence type="predicted"/>
<feature type="transmembrane region" description="Helical" evidence="2">
    <location>
        <begin position="124"/>
        <end position="146"/>
    </location>
</feature>
<dbReference type="Proteomes" id="UP000885779">
    <property type="component" value="Unassembled WGS sequence"/>
</dbReference>
<evidence type="ECO:0000256" key="2">
    <source>
        <dbReference type="SAM" id="Phobius"/>
    </source>
</evidence>
<dbReference type="InterPro" id="IPR014717">
    <property type="entry name" value="Transl_elong_EF1B/ribsomal_bS6"/>
</dbReference>
<evidence type="ECO:0000256" key="1">
    <source>
        <dbReference type="SAM" id="MobiDB-lite"/>
    </source>
</evidence>
<feature type="compositionally biased region" description="Basic and acidic residues" evidence="1">
    <location>
        <begin position="20"/>
        <end position="30"/>
    </location>
</feature>
<dbReference type="AlphaFoldDB" id="A0A7V4TZ80"/>
<name>A0A7V4TZ80_CALAY</name>
<reference evidence="3" key="1">
    <citation type="journal article" date="2020" name="mSystems">
        <title>Genome- and Community-Level Interaction Insights into Carbon Utilization and Element Cycling Functions of Hydrothermarchaeota in Hydrothermal Sediment.</title>
        <authorList>
            <person name="Zhou Z."/>
            <person name="Liu Y."/>
            <person name="Xu W."/>
            <person name="Pan J."/>
            <person name="Luo Z.H."/>
            <person name="Li M."/>
        </authorList>
    </citation>
    <scope>NUCLEOTIDE SEQUENCE [LARGE SCALE GENOMIC DNA]</scope>
    <source>
        <strain evidence="3">HyVt-577</strain>
    </source>
</reference>
<gene>
    <name evidence="3" type="ORF">ENK44_01520</name>
</gene>
<evidence type="ECO:0000313" key="3">
    <source>
        <dbReference type="EMBL" id="HGY54357.1"/>
    </source>
</evidence>
<comment type="caution">
    <text evidence="3">The sequence shown here is derived from an EMBL/GenBank/DDBJ whole genome shotgun (WGS) entry which is preliminary data.</text>
</comment>
<accession>A0A7V4TZ80</accession>
<feature type="region of interest" description="Disordered" evidence="1">
    <location>
        <begin position="1"/>
        <end position="108"/>
    </location>
</feature>
<dbReference type="EMBL" id="DRQG01000015">
    <property type="protein sequence ID" value="HGY54357.1"/>
    <property type="molecule type" value="Genomic_DNA"/>
</dbReference>
<protein>
    <submittedName>
        <fullName evidence="3">Uncharacterized protein</fullName>
    </submittedName>
</protein>
<sequence length="381" mass="42679">MADYDLLNEDDFFSPSKPSPKKEEDKKEEPPASSEPESEEEDIFKDIDQTIQKSIEELPLGEDEQAEQPAEESSFSAEPEEESFESIKQELEEEESEPNEAAAAPPIITDYEDEKQEKISYKPFIIGGVIVVLLIVVFLVIYNVYWKTGPEVATQPAEKKQEAVESKPKISPEELKKQQFYSSVYTQTKNNLNLTTGYLLSATKKARLTSFLIYGNEMMFEIFSPNREQLAKYSLEIRDKVPGVKVMLDNTSIRPGKNGGVFGLFRVQSSAAAAGSSEAATVTNPFGSAAEAQRWLSSLADYNKLKVGKTRNRAVGKKQGFSVYEIDTELTGSYENCTSFLQSVANSGKNAEIYKLTFNAIDQKSFKTSKYQLKLILKVYI</sequence>
<feature type="compositionally biased region" description="Acidic residues" evidence="1">
    <location>
        <begin position="1"/>
        <end position="12"/>
    </location>
</feature>
<dbReference type="Gene3D" id="3.30.70.60">
    <property type="match status" value="1"/>
</dbReference>
<keyword evidence="2" id="KW-0812">Transmembrane</keyword>
<keyword evidence="2" id="KW-0472">Membrane</keyword>
<organism evidence="3">
    <name type="scientific">Caldithrix abyssi</name>
    <dbReference type="NCBI Taxonomy" id="187145"/>
    <lineage>
        <taxon>Bacteria</taxon>
        <taxon>Pseudomonadati</taxon>
        <taxon>Calditrichota</taxon>
        <taxon>Calditrichia</taxon>
        <taxon>Calditrichales</taxon>
        <taxon>Calditrichaceae</taxon>
        <taxon>Caldithrix</taxon>
    </lineage>
</organism>
<keyword evidence="2" id="KW-1133">Transmembrane helix</keyword>